<dbReference type="GO" id="GO:0005615">
    <property type="term" value="C:extracellular space"/>
    <property type="evidence" value="ECO:0007669"/>
    <property type="project" value="TreeGrafter"/>
</dbReference>
<sequence>MKLMAASVLPLSTVRPRLEHRSFAVPLSFAAGVLIGIPITYCILILTVIDNHYISHRTWMDSGSRRLSISHGPVASLFRLPSVSPTSDSGKTDLTKDLPLISSLLVKPDRKVRIIPSHSSDLVVKSISNNNESTNKTSKPFKLDDIVDSIYWTALSERFVPRGFDEYDIKLWKRFLNSTDVLKVEEGCGRMQNRLVTLAEGGKSCCRYRHNNDQIQGEIFSFYLGRLLGIRNLSPSSLALVDARTRRWSSAASQIALAQWSSERPVVLTQFVENLQPAYIPQHFREKDKRRLHPIFQDLGNLTASDISELVQWTDLVVFDYLTANLDRVVNNLYNERWNPGMMKQPTHNLAKTPEGLLLFLDNESGLLHGYRLLEKYEHFHRALLDGLCVFKKDTVDAVDKLHHGNVEHLLKKSFLESDPGMFDWLPFLPDRSLKTLKKRISHVHEHIRTCKSRFAPESVVLEAPVTNN</sequence>
<dbReference type="GO" id="GO:0007267">
    <property type="term" value="P:cell-cell signaling"/>
    <property type="evidence" value="ECO:0007669"/>
    <property type="project" value="TreeGrafter"/>
</dbReference>
<dbReference type="PRINTS" id="PR02072">
    <property type="entry name" value="4JOINTEDBOX1"/>
</dbReference>
<keyword evidence="2" id="KW-0418">Kinase</keyword>
<feature type="transmembrane region" description="Helical" evidence="1">
    <location>
        <begin position="26"/>
        <end position="49"/>
    </location>
</feature>
<dbReference type="PANTHER" id="PTHR13147:SF5">
    <property type="entry name" value="FOUR-JOINTED BOX PROTEIN 1"/>
    <property type="match status" value="1"/>
</dbReference>
<reference evidence="2 3" key="1">
    <citation type="journal article" date="2019" name="Sci. Rep.">
        <title>Orb-weaving spider Araneus ventricosus genome elucidates the spidroin gene catalogue.</title>
        <authorList>
            <person name="Kono N."/>
            <person name="Nakamura H."/>
            <person name="Ohtoshi R."/>
            <person name="Moran D.A.P."/>
            <person name="Shinohara A."/>
            <person name="Yoshida Y."/>
            <person name="Fujiwara M."/>
            <person name="Mori M."/>
            <person name="Tomita M."/>
            <person name="Arakawa K."/>
        </authorList>
    </citation>
    <scope>NUCLEOTIDE SEQUENCE [LARGE SCALE GENOMIC DNA]</scope>
</reference>
<dbReference type="OrthoDB" id="10055077at2759"/>
<dbReference type="GO" id="GO:0004674">
    <property type="term" value="F:protein serine/threonine kinase activity"/>
    <property type="evidence" value="ECO:0007669"/>
    <property type="project" value="UniProtKB-KW"/>
</dbReference>
<organism evidence="2 3">
    <name type="scientific">Araneus ventricosus</name>
    <name type="common">Orbweaver spider</name>
    <name type="synonym">Epeira ventricosa</name>
    <dbReference type="NCBI Taxonomy" id="182803"/>
    <lineage>
        <taxon>Eukaryota</taxon>
        <taxon>Metazoa</taxon>
        <taxon>Ecdysozoa</taxon>
        <taxon>Arthropoda</taxon>
        <taxon>Chelicerata</taxon>
        <taxon>Arachnida</taxon>
        <taxon>Araneae</taxon>
        <taxon>Araneomorphae</taxon>
        <taxon>Entelegynae</taxon>
        <taxon>Araneoidea</taxon>
        <taxon>Araneidae</taxon>
        <taxon>Araneus</taxon>
    </lineage>
</organism>
<evidence type="ECO:0000256" key="1">
    <source>
        <dbReference type="SAM" id="Phobius"/>
    </source>
</evidence>
<dbReference type="PANTHER" id="PTHR13147">
    <property type="entry name" value="FOUR-JOINTED BOX PROTEIN 1"/>
    <property type="match status" value="1"/>
</dbReference>
<dbReference type="Proteomes" id="UP000499080">
    <property type="component" value="Unassembled WGS sequence"/>
</dbReference>
<keyword evidence="1" id="KW-1133">Transmembrane helix</keyword>
<dbReference type="EMBL" id="BGPR01047468">
    <property type="protein sequence ID" value="GBO24511.1"/>
    <property type="molecule type" value="Genomic_DNA"/>
</dbReference>
<evidence type="ECO:0000313" key="2">
    <source>
        <dbReference type="EMBL" id="GBO24511.1"/>
    </source>
</evidence>
<dbReference type="AlphaFoldDB" id="A0A4Y2VIQ5"/>
<keyword evidence="2" id="KW-0808">Transferase</keyword>
<accession>A0A4Y2VIQ5</accession>
<keyword evidence="1" id="KW-0812">Transmembrane</keyword>
<protein>
    <submittedName>
        <fullName evidence="2">Extracellular serine/threonine protein kinase four-jointed</fullName>
    </submittedName>
</protein>
<keyword evidence="2" id="KW-0723">Serine/threonine-protein kinase</keyword>
<gene>
    <name evidence="2" type="primary">fj</name>
    <name evidence="2" type="ORF">AVEN_172890_1</name>
</gene>
<dbReference type="InterPro" id="IPR024868">
    <property type="entry name" value="FJX1/FJ"/>
</dbReference>
<keyword evidence="1" id="KW-0472">Membrane</keyword>
<proteinExistence type="predicted"/>
<name>A0A4Y2VIQ5_ARAVE</name>
<evidence type="ECO:0000313" key="3">
    <source>
        <dbReference type="Proteomes" id="UP000499080"/>
    </source>
</evidence>
<keyword evidence="3" id="KW-1185">Reference proteome</keyword>
<comment type="caution">
    <text evidence="2">The sequence shown here is derived from an EMBL/GenBank/DDBJ whole genome shotgun (WGS) entry which is preliminary data.</text>
</comment>